<keyword evidence="7 10" id="KW-0812">Transmembrane</keyword>
<name>A0ABN3G804_9ACTN</name>
<evidence type="ECO:0000256" key="8">
    <source>
        <dbReference type="ARBA" id="ARBA00022989"/>
    </source>
</evidence>
<dbReference type="PANTHER" id="PTHR42922">
    <property type="entry name" value="PHOSPHATE TRANSPORT SYSTEM PERMEASE PROTEIN PSTA"/>
    <property type="match status" value="1"/>
</dbReference>
<evidence type="ECO:0000313" key="14">
    <source>
        <dbReference type="Proteomes" id="UP001501444"/>
    </source>
</evidence>
<dbReference type="PANTHER" id="PTHR42922:SF1">
    <property type="entry name" value="PHOSPHATE TRANSPORT SYSTEM PERMEASE PROTEIN PSTA"/>
    <property type="match status" value="1"/>
</dbReference>
<dbReference type="InterPro" id="IPR051408">
    <property type="entry name" value="Phosphate_transprt_permease"/>
</dbReference>
<evidence type="ECO:0000256" key="4">
    <source>
        <dbReference type="ARBA" id="ARBA00022448"/>
    </source>
</evidence>
<dbReference type="Gene3D" id="1.10.3720.10">
    <property type="entry name" value="MetI-like"/>
    <property type="match status" value="1"/>
</dbReference>
<dbReference type="InterPro" id="IPR000515">
    <property type="entry name" value="MetI-like"/>
</dbReference>
<proteinExistence type="inferred from homology"/>
<comment type="similarity">
    <text evidence="3 10">Belongs to the binding-protein-dependent transport system permease family. CysTW subfamily.</text>
</comment>
<comment type="function">
    <text evidence="1">Part of the binding-protein-dependent transport system for phosphate; probably responsible for the translocation of the substrate across the membrane.</text>
</comment>
<feature type="transmembrane region" description="Helical" evidence="10">
    <location>
        <begin position="357"/>
        <end position="378"/>
    </location>
</feature>
<feature type="domain" description="ABC transmembrane type-1" evidence="12">
    <location>
        <begin position="171"/>
        <end position="374"/>
    </location>
</feature>
<feature type="transmembrane region" description="Helical" evidence="10">
    <location>
        <begin position="83"/>
        <end position="103"/>
    </location>
</feature>
<dbReference type="EMBL" id="BAAARV010000025">
    <property type="protein sequence ID" value="GAA2345514.1"/>
    <property type="molecule type" value="Genomic_DNA"/>
</dbReference>
<keyword evidence="8 10" id="KW-1133">Transmembrane helix</keyword>
<keyword evidence="14" id="KW-1185">Reference proteome</keyword>
<feature type="region of interest" description="Disordered" evidence="11">
    <location>
        <begin position="1"/>
        <end position="46"/>
    </location>
</feature>
<dbReference type="NCBIfam" id="TIGR00974">
    <property type="entry name" value="3a0107s02c"/>
    <property type="match status" value="1"/>
</dbReference>
<keyword evidence="9 10" id="KW-0472">Membrane</keyword>
<evidence type="ECO:0000256" key="9">
    <source>
        <dbReference type="ARBA" id="ARBA00023136"/>
    </source>
</evidence>
<evidence type="ECO:0000256" key="3">
    <source>
        <dbReference type="ARBA" id="ARBA00007069"/>
    </source>
</evidence>
<feature type="transmembrane region" description="Helical" evidence="10">
    <location>
        <begin position="242"/>
        <end position="263"/>
    </location>
</feature>
<feature type="compositionally biased region" description="Pro residues" evidence="11">
    <location>
        <begin position="26"/>
        <end position="39"/>
    </location>
</feature>
<dbReference type="InterPro" id="IPR005672">
    <property type="entry name" value="Phosphate_PstA"/>
</dbReference>
<feature type="transmembrane region" description="Helical" evidence="10">
    <location>
        <begin position="284"/>
        <end position="306"/>
    </location>
</feature>
<evidence type="ECO:0000256" key="6">
    <source>
        <dbReference type="ARBA" id="ARBA00022592"/>
    </source>
</evidence>
<evidence type="ECO:0000256" key="2">
    <source>
        <dbReference type="ARBA" id="ARBA00004651"/>
    </source>
</evidence>
<feature type="transmembrane region" description="Helical" evidence="10">
    <location>
        <begin position="167"/>
        <end position="195"/>
    </location>
</feature>
<evidence type="ECO:0000256" key="10">
    <source>
        <dbReference type="RuleBase" id="RU363043"/>
    </source>
</evidence>
<keyword evidence="4" id="KW-0813">Transport</keyword>
<comment type="subcellular location">
    <subcellularLocation>
        <location evidence="2 10">Cell membrane</location>
        <topology evidence="2 10">Multi-pass membrane protein</topology>
    </subcellularLocation>
</comment>
<organism evidence="13 14">
    <name type="scientific">Dactylosporangium salmoneum</name>
    <dbReference type="NCBI Taxonomy" id="53361"/>
    <lineage>
        <taxon>Bacteria</taxon>
        <taxon>Bacillati</taxon>
        <taxon>Actinomycetota</taxon>
        <taxon>Actinomycetes</taxon>
        <taxon>Micromonosporales</taxon>
        <taxon>Micromonosporaceae</taxon>
        <taxon>Dactylosporangium</taxon>
    </lineage>
</organism>
<dbReference type="RefSeq" id="WP_344613134.1">
    <property type="nucleotide sequence ID" value="NZ_BAAARV010000025.1"/>
</dbReference>
<feature type="transmembrane region" description="Helical" evidence="10">
    <location>
        <begin position="53"/>
        <end position="71"/>
    </location>
</feature>
<evidence type="ECO:0000256" key="5">
    <source>
        <dbReference type="ARBA" id="ARBA00022475"/>
    </source>
</evidence>
<keyword evidence="6" id="KW-0592">Phosphate transport</keyword>
<feature type="transmembrane region" description="Helical" evidence="10">
    <location>
        <begin position="115"/>
        <end position="137"/>
    </location>
</feature>
<comment type="caution">
    <text evidence="13">The sequence shown here is derived from an EMBL/GenBank/DDBJ whole genome shotgun (WGS) entry which is preliminary data.</text>
</comment>
<reference evidence="13 14" key="1">
    <citation type="journal article" date="2019" name="Int. J. Syst. Evol. Microbiol.">
        <title>The Global Catalogue of Microorganisms (GCM) 10K type strain sequencing project: providing services to taxonomists for standard genome sequencing and annotation.</title>
        <authorList>
            <consortium name="The Broad Institute Genomics Platform"/>
            <consortium name="The Broad Institute Genome Sequencing Center for Infectious Disease"/>
            <person name="Wu L."/>
            <person name="Ma J."/>
        </authorList>
    </citation>
    <scope>NUCLEOTIDE SEQUENCE [LARGE SCALE GENOMIC DNA]</scope>
    <source>
        <strain evidence="13 14">JCM 3272</strain>
    </source>
</reference>
<evidence type="ECO:0000313" key="13">
    <source>
        <dbReference type="EMBL" id="GAA2345514.1"/>
    </source>
</evidence>
<sequence>MTDVLPKTVSLPRTTLPREQPHADPKPAPVAPPTGPPPADKPRDLHSRTIDDRASVIGAACGSLGLSWLVYTQVLLLSGFTGFLITWYVVFVLIYAAVTAVGNPWPVVKDRIASAMLHAGAALVGLCLALTVIYTALRGAPALPHVDFYTKDMSGVPGDAPLDQGGILHALVGSLIEVAIAIVVSLPLGIVTAVYMTEVGGRLSRIVRTMVEAMTAVPDILAGLFIYTTLIVAFNFPKSGFAAGLAISVTMVPIIARAADVVLRVVPGGLREAGLALGASQVQVVFRVVLPTALPGLATALILAVARGIGETAPVLLTSGASTFLNWDPFHYTMNSLPLYIFTAVRSGQPDYITRGFGAAIVLLVLVLVLFAVTRWLARPRVGRR</sequence>
<keyword evidence="5 10" id="KW-1003">Cell membrane</keyword>
<feature type="transmembrane region" description="Helical" evidence="10">
    <location>
        <begin position="216"/>
        <end position="236"/>
    </location>
</feature>
<gene>
    <name evidence="13" type="primary">pstA_1</name>
    <name evidence="13" type="ORF">GCM10010170_031680</name>
</gene>
<dbReference type="CDD" id="cd06261">
    <property type="entry name" value="TM_PBP2"/>
    <property type="match status" value="1"/>
</dbReference>
<evidence type="ECO:0000259" key="12">
    <source>
        <dbReference type="PROSITE" id="PS50928"/>
    </source>
</evidence>
<dbReference type="PROSITE" id="PS50928">
    <property type="entry name" value="ABC_TM1"/>
    <property type="match status" value="1"/>
</dbReference>
<dbReference type="Pfam" id="PF00528">
    <property type="entry name" value="BPD_transp_1"/>
    <property type="match status" value="1"/>
</dbReference>
<evidence type="ECO:0000256" key="1">
    <source>
        <dbReference type="ARBA" id="ARBA00003510"/>
    </source>
</evidence>
<dbReference type="InterPro" id="IPR035906">
    <property type="entry name" value="MetI-like_sf"/>
</dbReference>
<evidence type="ECO:0000256" key="7">
    <source>
        <dbReference type="ARBA" id="ARBA00022692"/>
    </source>
</evidence>
<protein>
    <recommendedName>
        <fullName evidence="10">Phosphate transport system permease protein PstA</fullName>
    </recommendedName>
</protein>
<dbReference type="Proteomes" id="UP001501444">
    <property type="component" value="Unassembled WGS sequence"/>
</dbReference>
<evidence type="ECO:0000256" key="11">
    <source>
        <dbReference type="SAM" id="MobiDB-lite"/>
    </source>
</evidence>
<accession>A0ABN3G804</accession>
<dbReference type="SUPFAM" id="SSF161098">
    <property type="entry name" value="MetI-like"/>
    <property type="match status" value="1"/>
</dbReference>